<protein>
    <submittedName>
        <fullName evidence="2">Polar amino acid transport system substrate-binding protein</fullName>
    </submittedName>
</protein>
<name>A0A1L8CNA4_9PROT</name>
<keyword evidence="3" id="KW-1185">Reference proteome</keyword>
<reference evidence="2 3" key="1">
    <citation type="journal article" date="2017" name="Arch. Microbiol.">
        <title>Mariprofundus micogutta sp. nov., a novel iron-oxidizing zetaproteobacterium isolated from a deep-sea hydrothermal field at the Bayonnaise knoll of the Izu-Ogasawara arc, and a description of Mariprofundales ord. nov. and Zetaproteobacteria classis nov.</title>
        <authorList>
            <person name="Makita H."/>
            <person name="Tanaka E."/>
            <person name="Mitsunobu S."/>
            <person name="Miyazaki M."/>
            <person name="Nunoura T."/>
            <person name="Uematsu K."/>
            <person name="Takaki Y."/>
            <person name="Nishi S."/>
            <person name="Shimamura S."/>
            <person name="Takai K."/>
        </authorList>
    </citation>
    <scope>NUCLEOTIDE SEQUENCE [LARGE SCALE GENOMIC DNA]</scope>
    <source>
        <strain evidence="2 3">ET2</strain>
    </source>
</reference>
<evidence type="ECO:0000313" key="2">
    <source>
        <dbReference type="EMBL" id="GAV20374.1"/>
    </source>
</evidence>
<feature type="chain" id="PRO_5012363345" evidence="1">
    <location>
        <begin position="25"/>
        <end position="277"/>
    </location>
</feature>
<accession>A0A1L8CNA4</accession>
<dbReference type="Proteomes" id="UP000231632">
    <property type="component" value="Unassembled WGS sequence"/>
</dbReference>
<dbReference type="EMBL" id="BDFD01000010">
    <property type="protein sequence ID" value="GAV20374.1"/>
    <property type="molecule type" value="Genomic_DNA"/>
</dbReference>
<evidence type="ECO:0000256" key="1">
    <source>
        <dbReference type="SAM" id="SignalP"/>
    </source>
</evidence>
<feature type="signal peptide" evidence="1">
    <location>
        <begin position="1"/>
        <end position="24"/>
    </location>
</feature>
<dbReference type="RefSeq" id="WP_072659696.1">
    <property type="nucleotide sequence ID" value="NZ_BDFD01000010.1"/>
</dbReference>
<comment type="caution">
    <text evidence="2">The sequence shown here is derived from an EMBL/GenBank/DDBJ whole genome shotgun (WGS) entry which is preliminary data.</text>
</comment>
<sequence length="277" mass="31145">MQRFAEFIFAAAALAILLPGSAQATGPRVTTALFSPDKNEVHAVDFPPFVTEEVVDGGPISEIVRIALKRAKLDAVITTHPLKRMVRYYLLQEDALAVMGWHFQFSKEQRKQLIFVPISGLSEKFFYYKPAYPNGLNLNEAGNLKGKHYGAHKGEEKSYFAKAGAEVHFGRTITMLKKLRQGDLDFICAPPQSVEWLVDRYMPEEKGRFISTEAHAEHQVYFIVFNRKHPSGEVAAEKFKQALSAMVSDGTSAAISKKHFGDSDNGKMFLRRLETFK</sequence>
<organism evidence="2 3">
    <name type="scientific">Mariprofundus micogutta</name>
    <dbReference type="NCBI Taxonomy" id="1921010"/>
    <lineage>
        <taxon>Bacteria</taxon>
        <taxon>Pseudomonadati</taxon>
        <taxon>Pseudomonadota</taxon>
        <taxon>Candidatius Mariprofundia</taxon>
        <taxon>Mariprofundales</taxon>
        <taxon>Mariprofundaceae</taxon>
        <taxon>Mariprofundus</taxon>
    </lineage>
</organism>
<dbReference type="STRING" id="1921010.MMIC_P1339"/>
<dbReference type="Gene3D" id="3.40.190.10">
    <property type="entry name" value="Periplasmic binding protein-like II"/>
    <property type="match status" value="2"/>
</dbReference>
<dbReference type="SUPFAM" id="SSF53850">
    <property type="entry name" value="Periplasmic binding protein-like II"/>
    <property type="match status" value="1"/>
</dbReference>
<gene>
    <name evidence="2" type="ORF">MMIC_P1339</name>
</gene>
<dbReference type="AlphaFoldDB" id="A0A1L8CNA4"/>
<keyword evidence="1" id="KW-0732">Signal</keyword>
<proteinExistence type="predicted"/>
<evidence type="ECO:0000313" key="3">
    <source>
        <dbReference type="Proteomes" id="UP000231632"/>
    </source>
</evidence>